<name>A0A7I7L1H5_9MYCO</name>
<feature type="signal peptide" evidence="1">
    <location>
        <begin position="1"/>
        <end position="29"/>
    </location>
</feature>
<evidence type="ECO:0000256" key="1">
    <source>
        <dbReference type="SAM" id="SignalP"/>
    </source>
</evidence>
<dbReference type="KEGG" id="mcoo:MCOO_36860"/>
<protein>
    <recommendedName>
        <fullName evidence="4">PE-PGRS family protein</fullName>
    </recommendedName>
</protein>
<proteinExistence type="predicted"/>
<dbReference type="Proteomes" id="UP000465866">
    <property type="component" value="Chromosome"/>
</dbReference>
<evidence type="ECO:0000313" key="3">
    <source>
        <dbReference type="Proteomes" id="UP000465866"/>
    </source>
</evidence>
<dbReference type="EMBL" id="AP022569">
    <property type="protein sequence ID" value="BBX47671.1"/>
    <property type="molecule type" value="Genomic_DNA"/>
</dbReference>
<dbReference type="RefSeq" id="WP_163778771.1">
    <property type="nucleotide sequence ID" value="NZ_AP022569.1"/>
</dbReference>
<feature type="chain" id="PRO_5029576006" description="PE-PGRS family protein" evidence="1">
    <location>
        <begin position="30"/>
        <end position="395"/>
    </location>
</feature>
<evidence type="ECO:0008006" key="4">
    <source>
        <dbReference type="Google" id="ProtNLM"/>
    </source>
</evidence>
<accession>A0A7I7L1H5</accession>
<organism evidence="2 3">
    <name type="scientific">Mycobacterium cookii</name>
    <dbReference type="NCBI Taxonomy" id="1775"/>
    <lineage>
        <taxon>Bacteria</taxon>
        <taxon>Bacillati</taxon>
        <taxon>Actinomycetota</taxon>
        <taxon>Actinomycetes</taxon>
        <taxon>Mycobacteriales</taxon>
        <taxon>Mycobacteriaceae</taxon>
        <taxon>Mycobacterium</taxon>
    </lineage>
</organism>
<sequence>MKLTWRARVTTTVALVAAGLITVTPVAGAVPDIQTETAAVQLTAGGFDDVSLGQLLSNVSTSFTNNILHPFEGAPFPVGQQVAENFLGYLSSVFTDPSQIGNIPTEIQNNLNNALNAPFQPFYPTGSAPYLLPSLSNTPVTAGFDVGACYSPIGCLDINPSITLGGHSDILNWLIHGFPLVLNLGSIDLGFLGSIDLGSINFGTLDLLNILVGGNDQLEAEIRPLLEFVGSPASGVLWGSVSTVVSPIAQFLDDGIHLADALQAGDYTTAFNDLLDMPINTTNAFFEGYGNAYNLLEELGIGPILGTTPELDLGGLLSPAGSFFNALGFDFEVGGTSSYDLGILGDISLTASAFLRDPAGMVGPIASLLETGQAIAQSIGWDDVGNQLFNLAGMF</sequence>
<evidence type="ECO:0000313" key="2">
    <source>
        <dbReference type="EMBL" id="BBX47671.1"/>
    </source>
</evidence>
<reference evidence="2 3" key="1">
    <citation type="journal article" date="2019" name="Emerg. Microbes Infect.">
        <title>Comprehensive subspecies identification of 175 nontuberculous mycobacteria species based on 7547 genomic profiles.</title>
        <authorList>
            <person name="Matsumoto Y."/>
            <person name="Kinjo T."/>
            <person name="Motooka D."/>
            <person name="Nabeya D."/>
            <person name="Jung N."/>
            <person name="Uechi K."/>
            <person name="Horii T."/>
            <person name="Iida T."/>
            <person name="Fujita J."/>
            <person name="Nakamura S."/>
        </authorList>
    </citation>
    <scope>NUCLEOTIDE SEQUENCE [LARGE SCALE GENOMIC DNA]</scope>
    <source>
        <strain evidence="2 3">JCM 12404</strain>
    </source>
</reference>
<keyword evidence="1" id="KW-0732">Signal</keyword>
<dbReference type="AlphaFoldDB" id="A0A7I7L1H5"/>
<gene>
    <name evidence="2" type="ORF">MCOO_36860</name>
</gene>
<keyword evidence="3" id="KW-1185">Reference proteome</keyword>